<dbReference type="InterPro" id="IPR011333">
    <property type="entry name" value="SKP1/BTB/POZ_sf"/>
</dbReference>
<dbReference type="Pfam" id="PF12937">
    <property type="entry name" value="F-box-like"/>
    <property type="match status" value="1"/>
</dbReference>
<gene>
    <name evidence="3" type="ORF">CDV56_107810</name>
</gene>
<reference evidence="3" key="1">
    <citation type="submission" date="2018-08" db="EMBL/GenBank/DDBJ databases">
        <title>Draft genome sequence of azole-resistant Aspergillus thermomutatus (Neosartorya pseudofischeri) strain HMR AF 39, isolated from a human nasal aspirate.</title>
        <authorList>
            <person name="Parent-Michaud M."/>
            <person name="Dufresne P.J."/>
            <person name="Fournier E."/>
            <person name="Martineau C."/>
            <person name="Moreira S."/>
            <person name="Perkins V."/>
            <person name="De Repentigny L."/>
            <person name="Dufresne S.F."/>
        </authorList>
    </citation>
    <scope>NUCLEOTIDE SEQUENCE [LARGE SCALE GENOMIC DNA]</scope>
    <source>
        <strain evidence="3">HMR AF 39</strain>
    </source>
</reference>
<sequence>MGLFDRLRRRSKSHSRAGNAASYEHLRISPDHSVPPVPALRRDFTKNLPPPVLARIFAFVCPHAADSSYATSEESMTEDGCMLCDMRDLAHCALVCKRWYLAARGVLYSHVRIDAVHYCELEVQLAARRKRRSFFDRNGDPIDAPQARLELFMRSVRHSHELGNMVLSLRMPYMTREANKAGIARTISVCPNLRYVDLPAGLYSDDPSCLALKQELMARCPDIRRMTYRHGSEGSFSQLPGSRLWMNLEILELSRVQIEPSILRFGLGAFPYLRELTLEDLPWLDDSAFVASQSLPPFPAVQRLTLRDTPKVTASGLAAFFSLPVNRKSLHYLTLSATGVLPPALYQILASAPCLQGLLVIQEVSRSFPTEQVPPLASTSLNMLHYEITSSSTSYGLPPVAASYYTYLISSLMSNCLPALRDLYVRDASFPEALLLAPPPRLFGGGENGPQIPAGGLSQPLNVYSKGLDELEWNFTPYEPPQTRGRRDSSTRPVSFHDAQLSRTWGGDARKSVLVGNGFGGFLAVPVDEDHNEDPLDGMNGEEDPSELEAAAGAHRRNEMSSSIATLRANPKYSDFLILCGDHIFPAHKAIICSQSEFFAKVFDSHFSVGSRLAALSLTSLLTEILQEACTGRIRLPDHPLIVLLLLDYLYTSDYTFYLDYDFAPSFLAEGQSPPGDLVDRLHCCELSVHIHMFLLADRLLIRGLKNLAKQKFADILRKASFPTVYPRAVREVYTMTSIHHQLLRKVVVDFAVEVLHSDSERGHFDPNFPRHILEELPEFAQDVTAKLVDEWVEDEKCRASEMMQIAEYFRLC</sequence>
<dbReference type="AlphaFoldDB" id="A0A397GW44"/>
<evidence type="ECO:0000256" key="1">
    <source>
        <dbReference type="SAM" id="MobiDB-lite"/>
    </source>
</evidence>
<proteinExistence type="predicted"/>
<organism evidence="3 4">
    <name type="scientific">Aspergillus thermomutatus</name>
    <name type="common">Neosartorya pseudofischeri</name>
    <dbReference type="NCBI Taxonomy" id="41047"/>
    <lineage>
        <taxon>Eukaryota</taxon>
        <taxon>Fungi</taxon>
        <taxon>Dikarya</taxon>
        <taxon>Ascomycota</taxon>
        <taxon>Pezizomycotina</taxon>
        <taxon>Eurotiomycetes</taxon>
        <taxon>Eurotiomycetidae</taxon>
        <taxon>Eurotiales</taxon>
        <taxon>Aspergillaceae</taxon>
        <taxon>Aspergillus</taxon>
        <taxon>Aspergillus subgen. Fumigati</taxon>
    </lineage>
</organism>
<dbReference type="Gene3D" id="1.20.1280.50">
    <property type="match status" value="1"/>
</dbReference>
<dbReference type="PANTHER" id="PTHR47843:SF5">
    <property type="entry name" value="BTB_POZ DOMAIN PROTEIN"/>
    <property type="match status" value="1"/>
</dbReference>
<dbReference type="STRING" id="41047.A0A397GW44"/>
<feature type="region of interest" description="Disordered" evidence="1">
    <location>
        <begin position="532"/>
        <end position="555"/>
    </location>
</feature>
<dbReference type="InterPro" id="IPR001810">
    <property type="entry name" value="F-box_dom"/>
</dbReference>
<dbReference type="VEuPathDB" id="FungiDB:CDV56_107810"/>
<dbReference type="EMBL" id="NKHU02000109">
    <property type="protein sequence ID" value="RHZ54519.1"/>
    <property type="molecule type" value="Genomic_DNA"/>
</dbReference>
<dbReference type="Proteomes" id="UP000215305">
    <property type="component" value="Unassembled WGS sequence"/>
</dbReference>
<dbReference type="InterPro" id="IPR032675">
    <property type="entry name" value="LRR_dom_sf"/>
</dbReference>
<dbReference type="InterPro" id="IPR036047">
    <property type="entry name" value="F-box-like_dom_sf"/>
</dbReference>
<feature type="domain" description="BTB" evidence="2">
    <location>
        <begin position="574"/>
        <end position="659"/>
    </location>
</feature>
<dbReference type="RefSeq" id="XP_026614044.1">
    <property type="nucleotide sequence ID" value="XM_026761429.1"/>
</dbReference>
<evidence type="ECO:0000313" key="4">
    <source>
        <dbReference type="Proteomes" id="UP000215305"/>
    </source>
</evidence>
<protein>
    <recommendedName>
        <fullName evidence="2">BTB domain-containing protein</fullName>
    </recommendedName>
</protein>
<dbReference type="SUPFAM" id="SSF81383">
    <property type="entry name" value="F-box domain"/>
    <property type="match status" value="1"/>
</dbReference>
<accession>A0A397GW44</accession>
<dbReference type="SUPFAM" id="SSF54695">
    <property type="entry name" value="POZ domain"/>
    <property type="match status" value="1"/>
</dbReference>
<feature type="region of interest" description="Disordered" evidence="1">
    <location>
        <begin position="1"/>
        <end position="20"/>
    </location>
</feature>
<dbReference type="Gene3D" id="3.30.710.10">
    <property type="entry name" value="Potassium Channel Kv1.1, Chain A"/>
    <property type="match status" value="1"/>
</dbReference>
<dbReference type="OrthoDB" id="5405297at2759"/>
<dbReference type="Pfam" id="PF00651">
    <property type="entry name" value="BTB"/>
    <property type="match status" value="1"/>
</dbReference>
<dbReference type="Gene3D" id="3.80.10.10">
    <property type="entry name" value="Ribonuclease Inhibitor"/>
    <property type="match status" value="1"/>
</dbReference>
<dbReference type="PANTHER" id="PTHR47843">
    <property type="entry name" value="BTB DOMAIN-CONTAINING PROTEIN-RELATED"/>
    <property type="match status" value="1"/>
</dbReference>
<evidence type="ECO:0000313" key="3">
    <source>
        <dbReference type="EMBL" id="RHZ54519.1"/>
    </source>
</evidence>
<name>A0A397GW44_ASPTH</name>
<dbReference type="PROSITE" id="PS50097">
    <property type="entry name" value="BTB"/>
    <property type="match status" value="1"/>
</dbReference>
<evidence type="ECO:0000259" key="2">
    <source>
        <dbReference type="PROSITE" id="PS50097"/>
    </source>
</evidence>
<dbReference type="CDD" id="cd18186">
    <property type="entry name" value="BTB_POZ_ZBTB_KLHL-like"/>
    <property type="match status" value="1"/>
</dbReference>
<dbReference type="SUPFAM" id="SSF52047">
    <property type="entry name" value="RNI-like"/>
    <property type="match status" value="1"/>
</dbReference>
<dbReference type="InterPro" id="IPR000210">
    <property type="entry name" value="BTB/POZ_dom"/>
</dbReference>
<keyword evidence="4" id="KW-1185">Reference proteome</keyword>
<dbReference type="GeneID" id="38129784"/>
<dbReference type="SMART" id="SM00225">
    <property type="entry name" value="BTB"/>
    <property type="match status" value="1"/>
</dbReference>
<feature type="compositionally biased region" description="Acidic residues" evidence="1">
    <location>
        <begin position="532"/>
        <end position="547"/>
    </location>
</feature>
<comment type="caution">
    <text evidence="3">The sequence shown here is derived from an EMBL/GenBank/DDBJ whole genome shotgun (WGS) entry which is preliminary data.</text>
</comment>